<dbReference type="RefSeq" id="WP_136832161.1">
    <property type="nucleotide sequence ID" value="NZ_SWBM01000003.1"/>
</dbReference>
<keyword evidence="4" id="KW-1185">Reference proteome</keyword>
<dbReference type="AlphaFoldDB" id="A0A4V5P0Z4"/>
<dbReference type="OrthoDB" id="9759601at2"/>
<evidence type="ECO:0000259" key="1">
    <source>
        <dbReference type="PROSITE" id="PS51831"/>
    </source>
</evidence>
<feature type="domain" description="HD" evidence="1">
    <location>
        <begin position="128"/>
        <end position="237"/>
    </location>
</feature>
<dbReference type="NCBIfam" id="TIGR00277">
    <property type="entry name" value="HDIG"/>
    <property type="match status" value="1"/>
</dbReference>
<proteinExistence type="predicted"/>
<dbReference type="InterPro" id="IPR006675">
    <property type="entry name" value="HDIG_dom"/>
</dbReference>
<protein>
    <submittedName>
        <fullName evidence="3">HD domain-containing protein</fullName>
    </submittedName>
</protein>
<evidence type="ECO:0000259" key="2">
    <source>
        <dbReference type="PROSITE" id="PS51832"/>
    </source>
</evidence>
<accession>A0A4V5P0Z4</accession>
<dbReference type="Proteomes" id="UP000307756">
    <property type="component" value="Unassembled WGS sequence"/>
</dbReference>
<dbReference type="PROSITE" id="PS51831">
    <property type="entry name" value="HD"/>
    <property type="match status" value="1"/>
</dbReference>
<dbReference type="PROSITE" id="PS51832">
    <property type="entry name" value="HD_GYP"/>
    <property type="match status" value="1"/>
</dbReference>
<dbReference type="Pfam" id="PF01966">
    <property type="entry name" value="HD"/>
    <property type="match status" value="1"/>
</dbReference>
<dbReference type="InterPro" id="IPR006674">
    <property type="entry name" value="HD_domain"/>
</dbReference>
<dbReference type="PANTHER" id="PTHR43155:SF2">
    <property type="entry name" value="CYCLIC DI-GMP PHOSPHODIESTERASE PA4108"/>
    <property type="match status" value="1"/>
</dbReference>
<evidence type="ECO:0000313" key="3">
    <source>
        <dbReference type="EMBL" id="TKC16270.1"/>
    </source>
</evidence>
<dbReference type="InterPro" id="IPR037522">
    <property type="entry name" value="HD_GYP_dom"/>
</dbReference>
<dbReference type="Gene3D" id="1.10.3210.10">
    <property type="entry name" value="Hypothetical protein af1432"/>
    <property type="match status" value="1"/>
</dbReference>
<feature type="domain" description="HD-GYP" evidence="2">
    <location>
        <begin position="79"/>
        <end position="284"/>
    </location>
</feature>
<organism evidence="3 4">
    <name type="scientific">Robertmurraya kyonggiensis</name>
    <dbReference type="NCBI Taxonomy" id="1037680"/>
    <lineage>
        <taxon>Bacteria</taxon>
        <taxon>Bacillati</taxon>
        <taxon>Bacillota</taxon>
        <taxon>Bacilli</taxon>
        <taxon>Bacillales</taxon>
        <taxon>Bacillaceae</taxon>
        <taxon>Robertmurraya</taxon>
    </lineage>
</organism>
<sequence>MRLISIDDYNPKLMQLARPIYDKHRRVLLGAGRSIHPTYLQRIKGLDIRYLFVEDAVSYGITMEEMVDIPNWMDAIDVLKKAYDAVVEKKELPIRELQRQVLLLVDEVSKRKAIFLVPTSSLAEELREYAHSVNVTLLALQLAKKLGISQIQIKDLAMGCLLHDIGKVLTVSDETEHHARVGFEYLRKIREVSLLSAHVAYQHHEAVDGSGEPRGIPEKEIHEFAQVCAIANFYENSLSKEGLPPHEAMEYVMTKSNIMFKADLISLFVQQVPSYIPGTKVRLNNGREGIVTKILGSLQRPYIRYIDTNEEISLAEHHTLLITEVLQEA</sequence>
<dbReference type="PANTHER" id="PTHR43155">
    <property type="entry name" value="CYCLIC DI-GMP PHOSPHODIESTERASE PA4108-RELATED"/>
    <property type="match status" value="1"/>
</dbReference>
<name>A0A4V5P0Z4_9BACI</name>
<comment type="caution">
    <text evidence="3">The sequence shown here is derived from an EMBL/GenBank/DDBJ whole genome shotgun (WGS) entry which is preliminary data.</text>
</comment>
<dbReference type="InterPro" id="IPR003607">
    <property type="entry name" value="HD/PDEase_dom"/>
</dbReference>
<evidence type="ECO:0000313" key="4">
    <source>
        <dbReference type="Proteomes" id="UP000307756"/>
    </source>
</evidence>
<reference evidence="3 4" key="1">
    <citation type="journal article" date="2011" name="J. Microbiol.">
        <title>Bacillus kyonggiensis sp. nov., isolated from soil of a lettuce field.</title>
        <authorList>
            <person name="Dong K."/>
            <person name="Lee S."/>
        </authorList>
    </citation>
    <scope>NUCLEOTIDE SEQUENCE [LARGE SCALE GENOMIC DNA]</scope>
    <source>
        <strain evidence="3 4">NB22</strain>
    </source>
</reference>
<dbReference type="EMBL" id="SWBM01000003">
    <property type="protein sequence ID" value="TKC16270.1"/>
    <property type="molecule type" value="Genomic_DNA"/>
</dbReference>
<dbReference type="SUPFAM" id="SSF109604">
    <property type="entry name" value="HD-domain/PDEase-like"/>
    <property type="match status" value="1"/>
</dbReference>
<dbReference type="CDD" id="cd00077">
    <property type="entry name" value="HDc"/>
    <property type="match status" value="1"/>
</dbReference>
<gene>
    <name evidence="3" type="ORF">FA727_15065</name>
</gene>